<dbReference type="InterPro" id="IPR016032">
    <property type="entry name" value="Sig_transdc_resp-reg_C-effctor"/>
</dbReference>
<keyword evidence="1" id="KW-0805">Transcription regulation</keyword>
<dbReference type="InterPro" id="IPR027417">
    <property type="entry name" value="P-loop_NTPase"/>
</dbReference>
<evidence type="ECO:0000313" key="5">
    <source>
        <dbReference type="EMBL" id="MFC4604241.1"/>
    </source>
</evidence>
<dbReference type="InterPro" id="IPR041617">
    <property type="entry name" value="TPR_MalT"/>
</dbReference>
<reference evidence="6" key="1">
    <citation type="journal article" date="2019" name="Int. J. Syst. Evol. Microbiol.">
        <title>The Global Catalogue of Microorganisms (GCM) 10K type strain sequencing project: providing services to taxonomists for standard genome sequencing and annotation.</title>
        <authorList>
            <consortium name="The Broad Institute Genomics Platform"/>
            <consortium name="The Broad Institute Genome Sequencing Center for Infectious Disease"/>
            <person name="Wu L."/>
            <person name="Ma J."/>
        </authorList>
    </citation>
    <scope>NUCLEOTIDE SEQUENCE [LARGE SCALE GENOMIC DNA]</scope>
    <source>
        <strain evidence="6">CCUG 54520</strain>
    </source>
</reference>
<proteinExistence type="predicted"/>
<dbReference type="SUPFAM" id="SSF48452">
    <property type="entry name" value="TPR-like"/>
    <property type="match status" value="1"/>
</dbReference>
<dbReference type="Pfam" id="PF17874">
    <property type="entry name" value="TPR_MalT"/>
    <property type="match status" value="1"/>
</dbReference>
<comment type="caution">
    <text evidence="5">The sequence shown here is derived from an EMBL/GenBank/DDBJ whole genome shotgun (WGS) entry which is preliminary data.</text>
</comment>
<name>A0ABV9FQA9_9NOCA</name>
<dbReference type="Gene3D" id="1.25.40.10">
    <property type="entry name" value="Tetratricopeptide repeat domain"/>
    <property type="match status" value="1"/>
</dbReference>
<feature type="domain" description="HTH luxR-type" evidence="4">
    <location>
        <begin position="826"/>
        <end position="891"/>
    </location>
</feature>
<gene>
    <name evidence="5" type="ORF">ACFO6S_11140</name>
</gene>
<dbReference type="InterPro" id="IPR000792">
    <property type="entry name" value="Tscrpt_reg_LuxR_C"/>
</dbReference>
<dbReference type="Gene3D" id="1.10.10.10">
    <property type="entry name" value="Winged helix-like DNA-binding domain superfamily/Winged helix DNA-binding domain"/>
    <property type="match status" value="1"/>
</dbReference>
<dbReference type="Pfam" id="PF25873">
    <property type="entry name" value="WHD_MalT"/>
    <property type="match status" value="1"/>
</dbReference>
<dbReference type="SMART" id="SM00421">
    <property type="entry name" value="HTH_LUXR"/>
    <property type="match status" value="1"/>
</dbReference>
<dbReference type="InterPro" id="IPR036388">
    <property type="entry name" value="WH-like_DNA-bd_sf"/>
</dbReference>
<dbReference type="PRINTS" id="PR00038">
    <property type="entry name" value="HTHLUXR"/>
</dbReference>
<accession>A0ABV9FQA9</accession>
<dbReference type="InterPro" id="IPR011990">
    <property type="entry name" value="TPR-like_helical_dom_sf"/>
</dbReference>
<evidence type="ECO:0000256" key="3">
    <source>
        <dbReference type="ARBA" id="ARBA00023163"/>
    </source>
</evidence>
<dbReference type="InterPro" id="IPR059106">
    <property type="entry name" value="WHD_MalT"/>
</dbReference>
<dbReference type="EMBL" id="JBHSFO010000004">
    <property type="protein sequence ID" value="MFC4604241.1"/>
    <property type="molecule type" value="Genomic_DNA"/>
</dbReference>
<dbReference type="CDD" id="cd06170">
    <property type="entry name" value="LuxR_C_like"/>
    <property type="match status" value="1"/>
</dbReference>
<dbReference type="Gene3D" id="3.40.50.300">
    <property type="entry name" value="P-loop containing nucleotide triphosphate hydrolases"/>
    <property type="match status" value="1"/>
</dbReference>
<dbReference type="PANTHER" id="PTHR44688">
    <property type="entry name" value="DNA-BINDING TRANSCRIPTIONAL ACTIVATOR DEVR_DOSR"/>
    <property type="match status" value="1"/>
</dbReference>
<dbReference type="Proteomes" id="UP001595914">
    <property type="component" value="Unassembled WGS sequence"/>
</dbReference>
<dbReference type="PANTHER" id="PTHR44688:SF16">
    <property type="entry name" value="DNA-BINDING TRANSCRIPTIONAL ACTIVATOR DEVR_DOSR"/>
    <property type="match status" value="1"/>
</dbReference>
<keyword evidence="6" id="KW-1185">Reference proteome</keyword>
<dbReference type="RefSeq" id="WP_378416866.1">
    <property type="nucleotide sequence ID" value="NZ_JBHSFO010000004.1"/>
</dbReference>
<organism evidence="5 6">
    <name type="scientific">Rhodococcus kronopolitis</name>
    <dbReference type="NCBI Taxonomy" id="1460226"/>
    <lineage>
        <taxon>Bacteria</taxon>
        <taxon>Bacillati</taxon>
        <taxon>Actinomycetota</taxon>
        <taxon>Actinomycetes</taxon>
        <taxon>Mycobacteriales</taxon>
        <taxon>Nocardiaceae</taxon>
        <taxon>Rhodococcus</taxon>
    </lineage>
</organism>
<evidence type="ECO:0000256" key="1">
    <source>
        <dbReference type="ARBA" id="ARBA00023015"/>
    </source>
</evidence>
<evidence type="ECO:0000256" key="2">
    <source>
        <dbReference type="ARBA" id="ARBA00023125"/>
    </source>
</evidence>
<keyword evidence="2" id="KW-0238">DNA-binding</keyword>
<dbReference type="SUPFAM" id="SSF52540">
    <property type="entry name" value="P-loop containing nucleoside triphosphate hydrolases"/>
    <property type="match status" value="1"/>
</dbReference>
<dbReference type="PROSITE" id="PS50043">
    <property type="entry name" value="HTH_LUXR_2"/>
    <property type="match status" value="1"/>
</dbReference>
<protein>
    <submittedName>
        <fullName evidence="5">LuxR C-terminal-related transcriptional regulator</fullName>
    </submittedName>
</protein>
<dbReference type="SUPFAM" id="SSF46894">
    <property type="entry name" value="C-terminal effector domain of the bipartite response regulators"/>
    <property type="match status" value="1"/>
</dbReference>
<sequence>MHNLGVPDFPGASQRRRLEFSGDPILAARFSVPAPPKILVPRPALLDRLTAGAQGPLTLVNGPAGAGKTVLAAHWVTAGPAPGPTVWLTVEPDDAPGLFWAYVLEALHRRGVPLPAEVGRPTRAEGVDQSLLVCLADGLANAPEPVVLVIDQFDAACAPEITAGLHFVLRHAAGGLRLVLTGRTEPLLPLHRYRTSGEITEIRNADLVFTPAETHVLLREHGLDISPAALALLMDRTEGWAAGLRLSALAMQRSSDPEAFIGGFAADRTAIVDYLLTEVLDALPPDTQALLLRTSICEQIHPALADILTGRRDADWTLAGLARANAFVERVDGSTWYRLHPLFAEVLHAHLRHRHPGLEPKLRAHAARWLADTGRVGAAVTQAAAGRDWQFAAGHLIDTLAIGRLFTGMDTARLRRAFSAMPETLTGAAPALVGAACRLADHDLTGCAAGLRRADEHLGTSTDPAPHLARSFLGVLAGRAADDLDATRLAATDASRLLHEIPQRLLEEHPEVPAMVLAGHGAAELDAGHLDRAESVLSAAIQACGRPGTEQPLCDALTSLALVELLRGQLRRAEKHSRRSLAVAERSAFPPDHLIGMSHLVLAGVAAEHDDRSTARTHLDLATASAGPIPAPAAAVAAAVIGSRLAAADGDWEDALAIPRTVGSALAPRQPADWTADELAIAESSAHLAHADVRAALEVLDATPSDRPEHAVARTRALLAARHDDVDLPEVLTELRADKSASAVLRVQACLLRAQAAAQSGHTEEAHRLLRQALVSARPEELCRVFVESGPWVRQLLRHDPQLAKGHDWLPAQALGEPRTEYPRQPPAVVESLTEREYQVLRQAAAMLTTEEIAAALSISANTVKTHLLNIYRKLGVARRRDAVHRARDLKIL</sequence>
<evidence type="ECO:0000313" key="6">
    <source>
        <dbReference type="Proteomes" id="UP001595914"/>
    </source>
</evidence>
<dbReference type="Pfam" id="PF00196">
    <property type="entry name" value="GerE"/>
    <property type="match status" value="1"/>
</dbReference>
<evidence type="ECO:0000259" key="4">
    <source>
        <dbReference type="PROSITE" id="PS50043"/>
    </source>
</evidence>
<keyword evidence="3" id="KW-0804">Transcription</keyword>